<evidence type="ECO:0000259" key="9">
    <source>
        <dbReference type="PROSITE" id="PS50003"/>
    </source>
</evidence>
<dbReference type="AlphaFoldDB" id="A0A0W0EY78"/>
<evidence type="ECO:0000313" key="10">
    <source>
        <dbReference type="EMBL" id="KTB29019.1"/>
    </source>
</evidence>
<dbReference type="GO" id="GO:0034727">
    <property type="term" value="P:piecemeal microautophagy of the nucleus"/>
    <property type="evidence" value="ECO:0007669"/>
    <property type="project" value="TreeGrafter"/>
</dbReference>
<dbReference type="GO" id="GO:0006897">
    <property type="term" value="P:endocytosis"/>
    <property type="evidence" value="ECO:0007669"/>
    <property type="project" value="TreeGrafter"/>
</dbReference>
<dbReference type="PROSITE" id="PS50003">
    <property type="entry name" value="PH_DOMAIN"/>
    <property type="match status" value="1"/>
</dbReference>
<dbReference type="eggNOG" id="KOG1737">
    <property type="taxonomic scope" value="Eukaryota"/>
</dbReference>
<dbReference type="GO" id="GO:0032934">
    <property type="term" value="F:sterol binding"/>
    <property type="evidence" value="ECO:0007669"/>
    <property type="project" value="TreeGrafter"/>
</dbReference>
<dbReference type="InterPro" id="IPR001849">
    <property type="entry name" value="PH_domain"/>
</dbReference>
<keyword evidence="6" id="KW-0040">ANK repeat</keyword>
<dbReference type="EMBL" id="LATX01002457">
    <property type="protein sequence ID" value="KTB29019.1"/>
    <property type="molecule type" value="Genomic_DNA"/>
</dbReference>
<dbReference type="Pfam" id="PF00169">
    <property type="entry name" value="PH"/>
    <property type="match status" value="1"/>
</dbReference>
<evidence type="ECO:0000256" key="6">
    <source>
        <dbReference type="PROSITE-ProRule" id="PRU00023"/>
    </source>
</evidence>
<dbReference type="PANTHER" id="PTHR10972">
    <property type="entry name" value="OXYSTEROL-BINDING PROTEIN-RELATED"/>
    <property type="match status" value="1"/>
</dbReference>
<dbReference type="PROSITE" id="PS50297">
    <property type="entry name" value="ANK_REP_REGION"/>
    <property type="match status" value="2"/>
</dbReference>
<keyword evidence="5" id="KW-0446">Lipid-binding</keyword>
<feature type="compositionally biased region" description="Basic and acidic residues" evidence="8">
    <location>
        <begin position="1137"/>
        <end position="1149"/>
    </location>
</feature>
<dbReference type="PROSITE" id="PS01013">
    <property type="entry name" value="OSBP"/>
    <property type="match status" value="1"/>
</dbReference>
<evidence type="ECO:0000256" key="4">
    <source>
        <dbReference type="ARBA" id="ARBA00023055"/>
    </source>
</evidence>
<evidence type="ECO:0000256" key="1">
    <source>
        <dbReference type="ARBA" id="ARBA00008842"/>
    </source>
</evidence>
<dbReference type="Pfam" id="PF12796">
    <property type="entry name" value="Ank_2"/>
    <property type="match status" value="1"/>
</dbReference>
<dbReference type="Proteomes" id="UP000054988">
    <property type="component" value="Unassembled WGS sequence"/>
</dbReference>
<feature type="region of interest" description="Disordered" evidence="8">
    <location>
        <begin position="686"/>
        <end position="711"/>
    </location>
</feature>
<dbReference type="Gene3D" id="1.25.40.20">
    <property type="entry name" value="Ankyrin repeat-containing domain"/>
    <property type="match status" value="1"/>
</dbReference>
<feature type="repeat" description="ANK" evidence="6">
    <location>
        <begin position="58"/>
        <end position="83"/>
    </location>
</feature>
<dbReference type="GO" id="GO:0006869">
    <property type="term" value="P:lipid transport"/>
    <property type="evidence" value="ECO:0007669"/>
    <property type="project" value="UniProtKB-KW"/>
</dbReference>
<feature type="region of interest" description="Disordered" evidence="8">
    <location>
        <begin position="349"/>
        <end position="409"/>
    </location>
</feature>
<evidence type="ECO:0000256" key="3">
    <source>
        <dbReference type="ARBA" id="ARBA00022553"/>
    </source>
</evidence>
<dbReference type="SUPFAM" id="SSF48403">
    <property type="entry name" value="Ankyrin repeat"/>
    <property type="match status" value="1"/>
</dbReference>
<dbReference type="SMART" id="SM00248">
    <property type="entry name" value="ANK"/>
    <property type="match status" value="3"/>
</dbReference>
<dbReference type="Pfam" id="PF01237">
    <property type="entry name" value="Oxysterol_BP"/>
    <property type="match status" value="1"/>
</dbReference>
<gene>
    <name evidence="10" type="ORF">WG66_18463</name>
</gene>
<dbReference type="GO" id="GO:0006887">
    <property type="term" value="P:exocytosis"/>
    <property type="evidence" value="ECO:0007669"/>
    <property type="project" value="TreeGrafter"/>
</dbReference>
<evidence type="ECO:0000313" key="11">
    <source>
        <dbReference type="Proteomes" id="UP000054988"/>
    </source>
</evidence>
<dbReference type="InterPro" id="IPR011993">
    <property type="entry name" value="PH-like_dom_sf"/>
</dbReference>
<dbReference type="InterPro" id="IPR018494">
    <property type="entry name" value="Oxysterol-bd_CS"/>
</dbReference>
<feature type="region of interest" description="Disordered" evidence="8">
    <location>
        <begin position="449"/>
        <end position="495"/>
    </location>
</feature>
<keyword evidence="2" id="KW-0813">Transport</keyword>
<dbReference type="SUPFAM" id="SSF144000">
    <property type="entry name" value="Oxysterol-binding protein-like"/>
    <property type="match status" value="1"/>
</dbReference>
<dbReference type="InterPro" id="IPR000648">
    <property type="entry name" value="Oxysterol-bd"/>
</dbReference>
<feature type="compositionally biased region" description="Polar residues" evidence="8">
    <location>
        <begin position="455"/>
        <end position="468"/>
    </location>
</feature>
<dbReference type="PANTHER" id="PTHR10972:SF205">
    <property type="entry name" value="OXYSTEROL-BINDING PROTEIN 1"/>
    <property type="match status" value="1"/>
</dbReference>
<dbReference type="InterPro" id="IPR037239">
    <property type="entry name" value="OSBP_sf"/>
</dbReference>
<dbReference type="SMART" id="SM00233">
    <property type="entry name" value="PH"/>
    <property type="match status" value="1"/>
</dbReference>
<evidence type="ECO:0000256" key="7">
    <source>
        <dbReference type="RuleBase" id="RU003844"/>
    </source>
</evidence>
<dbReference type="FunFam" id="2.40.160.120:FF:000017">
    <property type="entry name" value="Oxysterol-binding protein homolog C2F12.05c"/>
    <property type="match status" value="1"/>
</dbReference>
<dbReference type="GO" id="GO:0005886">
    <property type="term" value="C:plasma membrane"/>
    <property type="evidence" value="ECO:0007669"/>
    <property type="project" value="TreeGrafter"/>
</dbReference>
<accession>A0A0W0EY78</accession>
<evidence type="ECO:0000256" key="2">
    <source>
        <dbReference type="ARBA" id="ARBA00022448"/>
    </source>
</evidence>
<feature type="compositionally biased region" description="Polar residues" evidence="8">
    <location>
        <begin position="395"/>
        <end position="409"/>
    </location>
</feature>
<feature type="compositionally biased region" description="Polar residues" evidence="8">
    <location>
        <begin position="478"/>
        <end position="488"/>
    </location>
</feature>
<dbReference type="GO" id="GO:0097038">
    <property type="term" value="C:perinuclear endoplasmic reticulum"/>
    <property type="evidence" value="ECO:0007669"/>
    <property type="project" value="TreeGrafter"/>
</dbReference>
<feature type="region of interest" description="Disordered" evidence="8">
    <location>
        <begin position="1137"/>
        <end position="1170"/>
    </location>
</feature>
<dbReference type="eggNOG" id="KOG0504">
    <property type="taxonomic scope" value="Eukaryota"/>
</dbReference>
<sequence>MPPSSTTSVLQGSTSVTEPLYQVKLLSALRSGDPALIHPFLNEISKDKRRSIDGDFDTGAAALHLAIRCGSVETIQLLLSHRAISPNGVHPPGSGTTALHLAASLGRADVVNSLLEQEDINDALVDSQGRTCKEVAKGKDVVRAIENSREFLNASYRSLLHSYIMSPPNSQPSPALLSLLESPRVKHIDLSYLDDDSGNSLLHEAAKRKDLRLIELAGSVRGNRQGRPIANHDTTLIQASAPVSEPPTLKGYLNKYTNVAKGYNTRWFVLRNGVLSYYRHQEDETIASRGSISMRTAILKIPSATTDKLRFEVHSTPSRGHQSVQKWYMKANHPVEAARWTQAIGKSIEWHKREGNSPGASGTDGDGERPGPTRSNTGDGILMARKRSSGESERSTSNNGHGHASSQSIGTASVLNYGSKSTISIPSSIPSAPSRSSISGMSIKRVVTKGRHILSGTSHTISSDGTRTSENEEPVPHTSPQPSHQSHNGDMEDGIAANGEHEIDATSLDDESSMESIKAIPYNETFDLHGNATAAQVDLTAQLLSNLSAEVPQLNKNKHFDALRESYLVVQGMMNEYMQMTKDRDDWYKRKLASERHRQRVWEESLATVVKEGEMLENELRMRSRKRGSRFFDVGTGSGFTEGMGTLKARKRSSFLVSQPPIEEGAQMAAISPRGSLFKPLVQSPGIEGLPGSSDVPPTPKPVAAVGRSETQETVIQATAGQDDDMDDTDDEDEFFDAIEANTIPNLVVPEQLKSPTHSMDETVLSEDLTLPYIGYRNLRTKLDVAAERPPTSLWSVLKHSIGKDLTKISFPVFFNEPTSMLQRMAEDMEFSECLDAAVHERDAHRRIAFVAAFAMSNYSSTIGRIAKPFNPILNETFEYVRLDKDYRYFSEQVSHHPPISACWAESPIWNYYGEVDAQNKFMGKSFEIRPTGVAHAELMIPEEWAPDYPKASGKLKGKVIEHYTWKKVTTSVSGFILGSPTIDHYGDMIITNHRTKDTCILTFKPRGWRGKDAYEISGQVLDSRGRVVLDIAGRWNSQLIARTAGSGTGELHPDLPVSGATSPSASPEFFLLWRNSEKPSGTPFNLTPFALTLNDCPKDTLKPYICPTDCRLRPDQRAFETGYYEQANDLKLEQEEKQRATRRAREEGQLPPHRPRWFTAETDGDTGERVWTPSRVDGKLEYWDERQKVWQQKQKGQKGNWKDVEAIFVDEPEFLR</sequence>
<comment type="caution">
    <text evidence="10">The sequence shown here is derived from an EMBL/GenBank/DDBJ whole genome shotgun (WGS) entry which is preliminary data.</text>
</comment>
<dbReference type="CDD" id="cd13292">
    <property type="entry name" value="PH_Osh1p_Osh2p_yeast"/>
    <property type="match status" value="1"/>
</dbReference>
<proteinExistence type="inferred from homology"/>
<dbReference type="GO" id="GO:0005635">
    <property type="term" value="C:nuclear envelope"/>
    <property type="evidence" value="ECO:0007669"/>
    <property type="project" value="TreeGrafter"/>
</dbReference>
<dbReference type="GO" id="GO:0005829">
    <property type="term" value="C:cytosol"/>
    <property type="evidence" value="ECO:0007669"/>
    <property type="project" value="TreeGrafter"/>
</dbReference>
<dbReference type="Gene3D" id="2.40.160.120">
    <property type="match status" value="1"/>
</dbReference>
<organism evidence="10 11">
    <name type="scientific">Moniliophthora roreri</name>
    <name type="common">Frosty pod rot fungus</name>
    <name type="synonym">Monilia roreri</name>
    <dbReference type="NCBI Taxonomy" id="221103"/>
    <lineage>
        <taxon>Eukaryota</taxon>
        <taxon>Fungi</taxon>
        <taxon>Dikarya</taxon>
        <taxon>Basidiomycota</taxon>
        <taxon>Agaricomycotina</taxon>
        <taxon>Agaricomycetes</taxon>
        <taxon>Agaricomycetidae</taxon>
        <taxon>Agaricales</taxon>
        <taxon>Marasmiineae</taxon>
        <taxon>Marasmiaceae</taxon>
        <taxon>Moniliophthora</taxon>
    </lineage>
</organism>
<dbReference type="InterPro" id="IPR002110">
    <property type="entry name" value="Ankyrin_rpt"/>
</dbReference>
<comment type="similarity">
    <text evidence="1 7">Belongs to the OSBP family.</text>
</comment>
<protein>
    <recommendedName>
        <fullName evidence="9">PH domain-containing protein</fullName>
    </recommendedName>
</protein>
<dbReference type="InterPro" id="IPR036770">
    <property type="entry name" value="Ankyrin_rpt-contain_sf"/>
</dbReference>
<name>A0A0W0EY78_MONRR</name>
<dbReference type="GO" id="GO:0030011">
    <property type="term" value="P:maintenance of cell polarity"/>
    <property type="evidence" value="ECO:0007669"/>
    <property type="project" value="TreeGrafter"/>
</dbReference>
<keyword evidence="4" id="KW-0445">Lipid transport</keyword>
<dbReference type="PROSITE" id="PS50088">
    <property type="entry name" value="ANK_REPEAT"/>
    <property type="match status" value="2"/>
</dbReference>
<feature type="domain" description="PH" evidence="9">
    <location>
        <begin position="246"/>
        <end position="349"/>
    </location>
</feature>
<dbReference type="SUPFAM" id="SSF50729">
    <property type="entry name" value="PH domain-like"/>
    <property type="match status" value="1"/>
</dbReference>
<evidence type="ECO:0000256" key="8">
    <source>
        <dbReference type="SAM" id="MobiDB-lite"/>
    </source>
</evidence>
<keyword evidence="3" id="KW-0597">Phosphoprotein</keyword>
<reference evidence="10 11" key="1">
    <citation type="submission" date="2015-12" db="EMBL/GenBank/DDBJ databases">
        <title>Draft genome sequence of Moniliophthora roreri, the causal agent of frosty pod rot of cacao.</title>
        <authorList>
            <person name="Aime M.C."/>
            <person name="Diaz-Valderrama J.R."/>
            <person name="Kijpornyongpan T."/>
            <person name="Phillips-Mora W."/>
        </authorList>
    </citation>
    <scope>NUCLEOTIDE SEQUENCE [LARGE SCALE GENOMIC DNA]</scope>
    <source>
        <strain evidence="10 11">MCA 2952</strain>
    </source>
</reference>
<dbReference type="Gene3D" id="2.30.29.30">
    <property type="entry name" value="Pleckstrin-homology domain (PH domain)/Phosphotyrosine-binding domain (PTB)"/>
    <property type="match status" value="1"/>
</dbReference>
<evidence type="ECO:0000256" key="5">
    <source>
        <dbReference type="ARBA" id="ARBA00023121"/>
    </source>
</evidence>
<feature type="repeat" description="ANK" evidence="6">
    <location>
        <begin position="94"/>
        <end position="116"/>
    </location>
</feature>